<dbReference type="RefSeq" id="WP_354600102.1">
    <property type="nucleotide sequence ID" value="NZ_JBEWZI010000004.1"/>
</dbReference>
<name>A0ABV2TIA6_9RHOO</name>
<evidence type="ECO:0000256" key="3">
    <source>
        <dbReference type="ARBA" id="ARBA00023163"/>
    </source>
</evidence>
<dbReference type="PANTHER" id="PTHR44688">
    <property type="entry name" value="DNA-BINDING TRANSCRIPTIONAL ACTIVATOR DEVR_DOSR"/>
    <property type="match status" value="1"/>
</dbReference>
<dbReference type="InterPro" id="IPR017470">
    <property type="entry name" value="Tscrpt_reg_EpsA"/>
</dbReference>
<keyword evidence="1" id="KW-0805">Transcription regulation</keyword>
<dbReference type="InterPro" id="IPR036388">
    <property type="entry name" value="WH-like_DNA-bd_sf"/>
</dbReference>
<dbReference type="SUPFAM" id="SSF46894">
    <property type="entry name" value="C-terminal effector domain of the bipartite response regulators"/>
    <property type="match status" value="1"/>
</dbReference>
<evidence type="ECO:0000256" key="1">
    <source>
        <dbReference type="ARBA" id="ARBA00023015"/>
    </source>
</evidence>
<accession>A0ABV2TIA6</accession>
<feature type="domain" description="HTH luxR-type" evidence="4">
    <location>
        <begin position="197"/>
        <end position="262"/>
    </location>
</feature>
<gene>
    <name evidence="5" type="primary">epsA</name>
    <name evidence="5" type="ORF">ABXR19_05520</name>
</gene>
<keyword evidence="6" id="KW-1185">Reference proteome</keyword>
<evidence type="ECO:0000313" key="5">
    <source>
        <dbReference type="EMBL" id="MET7013639.1"/>
    </source>
</evidence>
<dbReference type="CDD" id="cd06170">
    <property type="entry name" value="LuxR_C_like"/>
    <property type="match status" value="1"/>
</dbReference>
<reference evidence="5 6" key="1">
    <citation type="submission" date="2024-07" db="EMBL/GenBank/DDBJ databases">
        <title>Uliginosibacterium flavum JJ3220;KACC:17644.</title>
        <authorList>
            <person name="Kim M.K."/>
        </authorList>
    </citation>
    <scope>NUCLEOTIDE SEQUENCE [LARGE SCALE GENOMIC DNA]</scope>
    <source>
        <strain evidence="5 6">KACC:17644</strain>
    </source>
</reference>
<evidence type="ECO:0000256" key="2">
    <source>
        <dbReference type="ARBA" id="ARBA00023125"/>
    </source>
</evidence>
<dbReference type="InterPro" id="IPR000792">
    <property type="entry name" value="Tscrpt_reg_LuxR_C"/>
</dbReference>
<comment type="caution">
    <text evidence="5">The sequence shown here is derived from an EMBL/GenBank/DDBJ whole genome shotgun (WGS) entry which is preliminary data.</text>
</comment>
<evidence type="ECO:0000259" key="4">
    <source>
        <dbReference type="PROSITE" id="PS50043"/>
    </source>
</evidence>
<dbReference type="Proteomes" id="UP001549691">
    <property type="component" value="Unassembled WGS sequence"/>
</dbReference>
<sequence>MQEALAARHAAQTSLNPQELEFFLSAIEGSARIRKRSQFYLWTQGALQSFIPHETLICALGLPGALNVRSELHTRNANDEALTQRLCNGDNSLLNKLARRWMENGYHPLLLRRNDSQLGLLICELGLDSALCHGSQSPESGPGGQRQPGSFFAFLQVPDQSHVRFTYVLELLLPHLHMAFVQMSCTENPEPDTLSINRCIQTCLSSREIEVLHWIRAGKTNFEIGVILDISPLTVKNHVQKILRKLNVSNRAQAAACPGETSEAGNIN</sequence>
<organism evidence="5 6">
    <name type="scientific">Uliginosibacterium flavum</name>
    <dbReference type="NCBI Taxonomy" id="1396831"/>
    <lineage>
        <taxon>Bacteria</taxon>
        <taxon>Pseudomonadati</taxon>
        <taxon>Pseudomonadota</taxon>
        <taxon>Betaproteobacteria</taxon>
        <taxon>Rhodocyclales</taxon>
        <taxon>Zoogloeaceae</taxon>
        <taxon>Uliginosibacterium</taxon>
    </lineage>
</organism>
<dbReference type="PRINTS" id="PR00038">
    <property type="entry name" value="HTHLUXR"/>
</dbReference>
<dbReference type="PANTHER" id="PTHR44688:SF16">
    <property type="entry name" value="DNA-BINDING TRANSCRIPTIONAL ACTIVATOR DEVR_DOSR"/>
    <property type="match status" value="1"/>
</dbReference>
<keyword evidence="2" id="KW-0238">DNA-binding</keyword>
<dbReference type="Gene3D" id="1.10.10.10">
    <property type="entry name" value="Winged helix-like DNA-binding domain superfamily/Winged helix DNA-binding domain"/>
    <property type="match status" value="1"/>
</dbReference>
<dbReference type="SMART" id="SM00421">
    <property type="entry name" value="HTH_LUXR"/>
    <property type="match status" value="1"/>
</dbReference>
<protein>
    <submittedName>
        <fullName evidence="5">XrtB/PEP-CTERM-associated transcriptional regulator EpsA</fullName>
    </submittedName>
</protein>
<dbReference type="InterPro" id="IPR016032">
    <property type="entry name" value="Sig_transdc_resp-reg_C-effctor"/>
</dbReference>
<dbReference type="EMBL" id="JBEWZI010000004">
    <property type="protein sequence ID" value="MET7013639.1"/>
    <property type="molecule type" value="Genomic_DNA"/>
</dbReference>
<proteinExistence type="predicted"/>
<dbReference type="NCBIfam" id="TIGR03020">
    <property type="entry name" value="EpsA"/>
    <property type="match status" value="1"/>
</dbReference>
<dbReference type="PROSITE" id="PS50043">
    <property type="entry name" value="HTH_LUXR_2"/>
    <property type="match status" value="1"/>
</dbReference>
<dbReference type="Pfam" id="PF00196">
    <property type="entry name" value="GerE"/>
    <property type="match status" value="1"/>
</dbReference>
<evidence type="ECO:0000313" key="6">
    <source>
        <dbReference type="Proteomes" id="UP001549691"/>
    </source>
</evidence>
<keyword evidence="3" id="KW-0804">Transcription</keyword>